<keyword evidence="4 11" id="KW-0677">Repeat</keyword>
<comment type="similarity">
    <text evidence="1 9 10 11">Belongs to the TRAFAC class TrmE-Era-EngA-EngB-Septin-like GTPase superfamily. EngA (Der) GTPase family.</text>
</comment>
<dbReference type="FunFam" id="3.30.300.20:FF:000004">
    <property type="entry name" value="GTPase Der"/>
    <property type="match status" value="1"/>
</dbReference>
<keyword evidence="6 9" id="KW-0342">GTP-binding</keyword>
<dbReference type="EMBL" id="ACLN01000003">
    <property type="protein sequence ID" value="EEW52535.1"/>
    <property type="molecule type" value="Genomic_DNA"/>
</dbReference>
<feature type="binding site" evidence="9">
    <location>
        <begin position="126"/>
        <end position="129"/>
    </location>
    <ligand>
        <name>GTP</name>
        <dbReference type="ChEBI" id="CHEBI:37565"/>
        <label>1</label>
    </ligand>
</feature>
<evidence type="ECO:0000256" key="8">
    <source>
        <dbReference type="ARBA" id="ARBA00053470"/>
    </source>
</evidence>
<feature type="binding site" evidence="9">
    <location>
        <begin position="188"/>
        <end position="195"/>
    </location>
    <ligand>
        <name>GTP</name>
        <dbReference type="ChEBI" id="CHEBI:37565"/>
        <label>2</label>
    </ligand>
</feature>
<dbReference type="InterPro" id="IPR005225">
    <property type="entry name" value="Small_GTP-bd"/>
</dbReference>
<comment type="caution">
    <text evidence="13">The sequence shown here is derived from an EMBL/GenBank/DDBJ whole genome shotgun (WGS) entry which is preliminary data.</text>
</comment>
<dbReference type="NCBIfam" id="TIGR03594">
    <property type="entry name" value="GTPase_EngA"/>
    <property type="match status" value="1"/>
</dbReference>
<dbReference type="PANTHER" id="PTHR43834:SF6">
    <property type="entry name" value="GTPASE DER"/>
    <property type="match status" value="1"/>
</dbReference>
<evidence type="ECO:0000256" key="6">
    <source>
        <dbReference type="ARBA" id="ARBA00023134"/>
    </source>
</evidence>
<keyword evidence="3 9" id="KW-0690">Ribosome biogenesis</keyword>
<dbReference type="PIRSF" id="PIRSF006485">
    <property type="entry name" value="GTP-binding_EngA"/>
    <property type="match status" value="1"/>
</dbReference>
<dbReference type="InterPro" id="IPR006073">
    <property type="entry name" value="GTP-bd"/>
</dbReference>
<feature type="domain" description="EngA-type G" evidence="12">
    <location>
        <begin position="11"/>
        <end position="174"/>
    </location>
</feature>
<dbReference type="PANTHER" id="PTHR43834">
    <property type="entry name" value="GTPASE DER"/>
    <property type="match status" value="1"/>
</dbReference>
<evidence type="ECO:0000256" key="10">
    <source>
        <dbReference type="PROSITE-ProRule" id="PRU01049"/>
    </source>
</evidence>
<dbReference type="GO" id="GO:0042254">
    <property type="term" value="P:ribosome biogenesis"/>
    <property type="evidence" value="ECO:0007669"/>
    <property type="project" value="UniProtKB-KW"/>
</dbReference>
<protein>
    <recommendedName>
        <fullName evidence="2 9">GTPase Der</fullName>
    </recommendedName>
    <alternativeName>
        <fullName evidence="7 9">GTP-binding protein EngA</fullName>
    </alternativeName>
</protein>
<feature type="domain" description="EngA-type G" evidence="12">
    <location>
        <begin position="182"/>
        <end position="357"/>
    </location>
</feature>
<dbReference type="Pfam" id="PF01926">
    <property type="entry name" value="MMR_HSR1"/>
    <property type="match status" value="2"/>
</dbReference>
<feature type="binding site" evidence="9">
    <location>
        <begin position="64"/>
        <end position="68"/>
    </location>
    <ligand>
        <name>GTP</name>
        <dbReference type="ChEBI" id="CHEBI:37565"/>
        <label>1</label>
    </ligand>
</feature>
<evidence type="ECO:0000256" key="3">
    <source>
        <dbReference type="ARBA" id="ARBA00022517"/>
    </source>
</evidence>
<sequence>MLKGGDNMSLPVVALVGRPNVGKSTIFNRIINSRVAIVEDQPGVTRDRIYANAQWMGKQFVLVDTGGITFEDNVIEEQIKTQAEIAINEADVIVMLSDVTGHVTNLDETIAKILYKAKKPIILAINKADNPEQRNDIYDFYSLGLGDPIPVSGSHGTGLGDLLDAIVSKFNGNNTTDDDNNIRFSIIGRPNVGKSSIVNSILGENRVIVADMEGTTRDAIDTIFEKDGQKYTIVDTAGIRRKGKVYEKVEKYSVMRSISAIEQSDVAIIVIDASVGIIEQDKHIAGYAHDAGKGVIIAVNKWDVPSKTTTSMQDFVKVIRQEFQYLDYAPIVFVSAKTGQRIEDIVSLVKNVKENQQRRIQSSVLNDLLLDATRITPTPLVNGKRLRIYYMTQVAVVPPTFVVFVNDPELLHFSYKRFLINQMRQNFNFEGTPIKILARKRK</sequence>
<comment type="subunit">
    <text evidence="9">Associates with the 50S ribosomal subunit.</text>
</comment>
<comment type="function">
    <text evidence="8 9 11">GTPase that plays an essential role in the late steps of ribosome biogenesis.</text>
</comment>
<feature type="binding site" evidence="9">
    <location>
        <begin position="300"/>
        <end position="303"/>
    </location>
    <ligand>
        <name>GTP</name>
        <dbReference type="ChEBI" id="CHEBI:37565"/>
        <label>2</label>
    </ligand>
</feature>
<organism evidence="13 14">
    <name type="scientific">Lactobacillus iners DSM 13335</name>
    <dbReference type="NCBI Taxonomy" id="525328"/>
    <lineage>
        <taxon>Bacteria</taxon>
        <taxon>Bacillati</taxon>
        <taxon>Bacillota</taxon>
        <taxon>Bacilli</taxon>
        <taxon>Lactobacillales</taxon>
        <taxon>Lactobacillaceae</taxon>
        <taxon>Lactobacillus</taxon>
    </lineage>
</organism>
<dbReference type="SUPFAM" id="SSF52540">
    <property type="entry name" value="P-loop containing nucleoside triphosphate hydrolases"/>
    <property type="match status" value="2"/>
</dbReference>
<evidence type="ECO:0000256" key="5">
    <source>
        <dbReference type="ARBA" id="ARBA00022741"/>
    </source>
</evidence>
<evidence type="ECO:0000256" key="2">
    <source>
        <dbReference type="ARBA" id="ARBA00020953"/>
    </source>
</evidence>
<dbReference type="FunFam" id="3.40.50.300:FF:000057">
    <property type="entry name" value="GTPase Der"/>
    <property type="match status" value="1"/>
</dbReference>
<evidence type="ECO:0000259" key="12">
    <source>
        <dbReference type="PROSITE" id="PS51712"/>
    </source>
</evidence>
<evidence type="ECO:0000256" key="1">
    <source>
        <dbReference type="ARBA" id="ARBA00008279"/>
    </source>
</evidence>
<dbReference type="Gene3D" id="3.40.50.300">
    <property type="entry name" value="P-loop containing nucleotide triphosphate hydrolases"/>
    <property type="match status" value="2"/>
</dbReference>
<evidence type="ECO:0000313" key="13">
    <source>
        <dbReference type="EMBL" id="EEW52535.1"/>
    </source>
</evidence>
<dbReference type="GO" id="GO:0005525">
    <property type="term" value="F:GTP binding"/>
    <property type="evidence" value="ECO:0007669"/>
    <property type="project" value="UniProtKB-UniRule"/>
</dbReference>
<name>C8PAP6_9LACO</name>
<evidence type="ECO:0000256" key="11">
    <source>
        <dbReference type="RuleBase" id="RU004481"/>
    </source>
</evidence>
<evidence type="ECO:0000256" key="9">
    <source>
        <dbReference type="HAMAP-Rule" id="MF_00195"/>
    </source>
</evidence>
<proteinExistence type="inferred from homology"/>
<dbReference type="HOGENOM" id="CLU_016077_6_2_9"/>
<evidence type="ECO:0000256" key="7">
    <source>
        <dbReference type="ARBA" id="ARBA00032345"/>
    </source>
</evidence>
<dbReference type="InterPro" id="IPR016484">
    <property type="entry name" value="GTPase_Der"/>
</dbReference>
<dbReference type="CDD" id="cd01894">
    <property type="entry name" value="EngA1"/>
    <property type="match status" value="1"/>
</dbReference>
<dbReference type="PROSITE" id="PS51712">
    <property type="entry name" value="G_ENGA"/>
    <property type="match status" value="2"/>
</dbReference>
<evidence type="ECO:0000256" key="4">
    <source>
        <dbReference type="ARBA" id="ARBA00022737"/>
    </source>
</evidence>
<feature type="binding site" evidence="9">
    <location>
        <begin position="17"/>
        <end position="24"/>
    </location>
    <ligand>
        <name>GTP</name>
        <dbReference type="ChEBI" id="CHEBI:37565"/>
        <label>1</label>
    </ligand>
</feature>
<dbReference type="GO" id="GO:0043022">
    <property type="term" value="F:ribosome binding"/>
    <property type="evidence" value="ECO:0007669"/>
    <property type="project" value="TreeGrafter"/>
</dbReference>
<keyword evidence="14" id="KW-1185">Reference proteome</keyword>
<accession>C8PAP6</accession>
<dbReference type="InterPro" id="IPR031166">
    <property type="entry name" value="G_ENGA"/>
</dbReference>
<dbReference type="InterPro" id="IPR015946">
    <property type="entry name" value="KH_dom-like_a/b"/>
</dbReference>
<feature type="binding site" evidence="9">
    <location>
        <begin position="235"/>
        <end position="239"/>
    </location>
    <ligand>
        <name>GTP</name>
        <dbReference type="ChEBI" id="CHEBI:37565"/>
        <label>2</label>
    </ligand>
</feature>
<dbReference type="AlphaFoldDB" id="C8PAP6"/>
<dbReference type="Proteomes" id="UP000004115">
    <property type="component" value="Unassembled WGS sequence"/>
</dbReference>
<dbReference type="InterPro" id="IPR032859">
    <property type="entry name" value="KH_dom-like"/>
</dbReference>
<dbReference type="Gene3D" id="3.30.300.20">
    <property type="match status" value="1"/>
</dbReference>
<dbReference type="NCBIfam" id="TIGR00231">
    <property type="entry name" value="small_GTP"/>
    <property type="match status" value="2"/>
</dbReference>
<dbReference type="FunFam" id="3.40.50.300:FF:000040">
    <property type="entry name" value="GTPase Der"/>
    <property type="match status" value="1"/>
</dbReference>
<keyword evidence="5 9" id="KW-0547">Nucleotide-binding</keyword>
<dbReference type="HAMAP" id="MF_00195">
    <property type="entry name" value="GTPase_Der"/>
    <property type="match status" value="1"/>
</dbReference>
<dbReference type="Pfam" id="PF14714">
    <property type="entry name" value="KH_dom-like"/>
    <property type="match status" value="1"/>
</dbReference>
<reference evidence="13 14" key="1">
    <citation type="submission" date="2009-09" db="EMBL/GenBank/DDBJ databases">
        <authorList>
            <person name="Qin X."/>
            <person name="Bachman B."/>
            <person name="Battles P."/>
            <person name="Bell A."/>
            <person name="Bess C."/>
            <person name="Bickham C."/>
            <person name="Chaboub L."/>
            <person name="Chen D."/>
            <person name="Coyle M."/>
            <person name="Deiros D.R."/>
            <person name="Dinh H."/>
            <person name="Forbes L."/>
            <person name="Fowler G."/>
            <person name="Francisco L."/>
            <person name="Fu Q."/>
            <person name="Gubbala S."/>
            <person name="Hale W."/>
            <person name="Han Y."/>
            <person name="Hemphill L."/>
            <person name="Highlander S.K."/>
            <person name="Hirani K."/>
            <person name="Hogues M."/>
            <person name="Jackson L."/>
            <person name="Jakkamsetti A."/>
            <person name="Javaid M."/>
            <person name="Jiang H."/>
            <person name="Korchina V."/>
            <person name="Kovar C."/>
            <person name="Lara F."/>
            <person name="Lee S."/>
            <person name="Mata R."/>
            <person name="Mathew T."/>
            <person name="Moen C."/>
            <person name="Morales K."/>
            <person name="Munidasa M."/>
            <person name="Nazareth L."/>
            <person name="Ngo R."/>
            <person name="Nguyen L."/>
            <person name="Okwuonu G."/>
            <person name="Ongeri F."/>
            <person name="Patil S."/>
            <person name="Petrosino J."/>
            <person name="Pham C."/>
            <person name="Pham P."/>
            <person name="Pu L.-L."/>
            <person name="Puazo M."/>
            <person name="Raj R."/>
            <person name="Reid J."/>
            <person name="Rouhana J."/>
            <person name="Saada N."/>
            <person name="Shang Y."/>
            <person name="Simmons D."/>
            <person name="Thornton R."/>
            <person name="Warren J."/>
            <person name="Weissenberger G."/>
            <person name="Zhang J."/>
            <person name="Zhang L."/>
            <person name="Zhou C."/>
            <person name="Zhu D."/>
            <person name="Muzny D."/>
            <person name="Worley K."/>
            <person name="Gibbs R."/>
        </authorList>
    </citation>
    <scope>NUCLEOTIDE SEQUENCE [LARGE SCALE GENOMIC DNA]</scope>
    <source>
        <strain evidence="13 14">DSM 13335</strain>
    </source>
</reference>
<evidence type="ECO:0000313" key="14">
    <source>
        <dbReference type="Proteomes" id="UP000004115"/>
    </source>
</evidence>
<gene>
    <name evidence="9 13" type="primary">der</name>
    <name evidence="13" type="ORF">HMPREF0520_0166</name>
</gene>
<dbReference type="InterPro" id="IPR027417">
    <property type="entry name" value="P-loop_NTPase"/>
</dbReference>
<dbReference type="CDD" id="cd01895">
    <property type="entry name" value="EngA2"/>
    <property type="match status" value="1"/>
</dbReference>